<protein>
    <submittedName>
        <fullName evidence="5">Glycerol-3-phosphate dehydrogenase subunit GlpB</fullName>
        <ecNumber evidence="5">1.1.5.3</ecNumber>
    </submittedName>
</protein>
<dbReference type="AlphaFoldDB" id="A0A7T7S2J4"/>
<feature type="region of interest" description="Disordered" evidence="3">
    <location>
        <begin position="451"/>
        <end position="512"/>
    </location>
</feature>
<dbReference type="InterPro" id="IPR036188">
    <property type="entry name" value="FAD/NAD-bd_sf"/>
</dbReference>
<evidence type="ECO:0000313" key="5">
    <source>
        <dbReference type="EMBL" id="QQM67677.1"/>
    </source>
</evidence>
<reference evidence="5 6" key="1">
    <citation type="submission" date="2020-12" db="EMBL/GenBank/DDBJ databases">
        <authorList>
            <person name="Zhou J."/>
        </authorList>
    </citation>
    <scope>NUCLEOTIDE SEQUENCE [LARGE SCALE GENOMIC DNA]</scope>
    <source>
        <strain evidence="5 6">CCUG 61299</strain>
    </source>
</reference>
<dbReference type="SUPFAM" id="SSF51735">
    <property type="entry name" value="NAD(P)-binding Rossmann-fold domains"/>
    <property type="match status" value="1"/>
</dbReference>
<evidence type="ECO:0000256" key="2">
    <source>
        <dbReference type="ARBA" id="ARBA00023002"/>
    </source>
</evidence>
<accession>A0A7T7S2J4</accession>
<gene>
    <name evidence="5" type="primary">glpB</name>
    <name evidence="5" type="ORF">JG540_01995</name>
</gene>
<dbReference type="GO" id="GO:0004368">
    <property type="term" value="F:glycerol-3-phosphate dehydrogenase (quinone) activity"/>
    <property type="evidence" value="ECO:0007669"/>
    <property type="project" value="UniProtKB-EC"/>
</dbReference>
<keyword evidence="6" id="KW-1185">Reference proteome</keyword>
<dbReference type="SUPFAM" id="SSF51905">
    <property type="entry name" value="FAD/NAD(P)-binding domain"/>
    <property type="match status" value="1"/>
</dbReference>
<name>A0A7T7S2J4_9ACTO</name>
<dbReference type="InterPro" id="IPR036291">
    <property type="entry name" value="NAD(P)-bd_dom_sf"/>
</dbReference>
<dbReference type="Proteomes" id="UP000595895">
    <property type="component" value="Chromosome"/>
</dbReference>
<proteinExistence type="predicted"/>
<feature type="domain" description="FAD-dependent oxidoreductase 2 FAD-binding" evidence="4">
    <location>
        <begin position="4"/>
        <end position="430"/>
    </location>
</feature>
<dbReference type="InterPro" id="IPR003953">
    <property type="entry name" value="FAD-dep_OxRdtase_2_FAD-bd"/>
</dbReference>
<organism evidence="5 6">
    <name type="scientific">Actinomyces weissii</name>
    <dbReference type="NCBI Taxonomy" id="675090"/>
    <lineage>
        <taxon>Bacteria</taxon>
        <taxon>Bacillati</taxon>
        <taxon>Actinomycetota</taxon>
        <taxon>Actinomycetes</taxon>
        <taxon>Actinomycetales</taxon>
        <taxon>Actinomycetaceae</taxon>
        <taxon>Actinomyces</taxon>
    </lineage>
</organism>
<dbReference type="EMBL" id="CP066802">
    <property type="protein sequence ID" value="QQM67677.1"/>
    <property type="molecule type" value="Genomic_DNA"/>
</dbReference>
<evidence type="ECO:0000313" key="6">
    <source>
        <dbReference type="Proteomes" id="UP000595895"/>
    </source>
</evidence>
<keyword evidence="2 5" id="KW-0560">Oxidoreductase</keyword>
<evidence type="ECO:0000256" key="3">
    <source>
        <dbReference type="SAM" id="MobiDB-lite"/>
    </source>
</evidence>
<sequence>MSSDVVVIGAGIAGYSAALRLRQAGARVTLLTKGMGGLSLSTGNLDVLGRLGGVAGPAGPGAGGEAERWQRRAVTHPYAAIAQDGLLPEGHPYRVIGAQRTAAAVSGLCALVGPELLSPRAHEDPAGPQNLWLPTALGAVRPSLVVQPTMTASALRPGGSYLVVGLARLKDLNAELVAANLSRSELPEGGQVQARAVTIDFQARSGEADTNAVGHARALDTPAGRERLAQALAGQVRPGETVLLPAVLGLERPGACQELAERLGAPVGEIPLVPPSVPGLRLEHHLERLAVAQRVRVVMGGRVVASRRERGRLVSVTSAASGRAREHHAAAFVLAAGGFESGALAMDSHGQVTETVLGLPLAGVSPDPAENLRRLIHRDYWGMPQGVFRVGVAVDSQMRPLGPDGEPALEGVYAAGSVLAGAVRWAEMSGEGIALGSAWAAADAVLAGLGHGGQPASQPSSAARPGQEAAADLDVARPATAGSRPSRIAGATAQDRADVVGTPAERDPKEQH</sequence>
<dbReference type="PRINTS" id="PR00368">
    <property type="entry name" value="FADPNR"/>
</dbReference>
<evidence type="ECO:0000259" key="4">
    <source>
        <dbReference type="Pfam" id="PF00890"/>
    </source>
</evidence>
<dbReference type="Gene3D" id="3.50.50.60">
    <property type="entry name" value="FAD/NAD(P)-binding domain"/>
    <property type="match status" value="2"/>
</dbReference>
<evidence type="ECO:0000256" key="1">
    <source>
        <dbReference type="ARBA" id="ARBA00022630"/>
    </source>
</evidence>
<dbReference type="RefSeq" id="WP_200276493.1">
    <property type="nucleotide sequence ID" value="NZ_CP066802.1"/>
</dbReference>
<keyword evidence="1" id="KW-0285">Flavoprotein</keyword>
<dbReference type="KEGG" id="awe:JG540_01995"/>
<dbReference type="EC" id="1.1.5.3" evidence="5"/>
<dbReference type="NCBIfam" id="NF003724">
    <property type="entry name" value="PRK05329.2-3"/>
    <property type="match status" value="1"/>
</dbReference>
<dbReference type="Pfam" id="PF00890">
    <property type="entry name" value="FAD_binding_2"/>
    <property type="match status" value="1"/>
</dbReference>